<comment type="caution">
    <text evidence="1">The sequence shown here is derived from an EMBL/GenBank/DDBJ whole genome shotgun (WGS) entry which is preliminary data.</text>
</comment>
<accession>A0A699VTS7</accession>
<dbReference type="AlphaFoldDB" id="A0A699VTS7"/>
<feature type="non-terminal residue" evidence="1">
    <location>
        <position position="166"/>
    </location>
</feature>
<sequence>EAILETMLHTYDLRATRSNEVVVEGEVQELISKLRFPAPMPLADADAALQKLTQFASAEGSSSIRLREEAQQTAEQLNHEVKQAQAYETRITEALQSLEAVPATANGIKQLVDLYQLFSNPTKAGVPLGRVMPPSQATIGQAQKSVSIKLRPLLTDVSAELANITS</sequence>
<dbReference type="EMBL" id="BKCJ011457247">
    <property type="protein sequence ID" value="GFD35314.1"/>
    <property type="molecule type" value="Genomic_DNA"/>
</dbReference>
<gene>
    <name evidence="1" type="ORF">Tci_907283</name>
</gene>
<organism evidence="1">
    <name type="scientific">Tanacetum cinerariifolium</name>
    <name type="common">Dalmatian daisy</name>
    <name type="synonym">Chrysanthemum cinerariifolium</name>
    <dbReference type="NCBI Taxonomy" id="118510"/>
    <lineage>
        <taxon>Eukaryota</taxon>
        <taxon>Viridiplantae</taxon>
        <taxon>Streptophyta</taxon>
        <taxon>Embryophyta</taxon>
        <taxon>Tracheophyta</taxon>
        <taxon>Spermatophyta</taxon>
        <taxon>Magnoliopsida</taxon>
        <taxon>eudicotyledons</taxon>
        <taxon>Gunneridae</taxon>
        <taxon>Pentapetalae</taxon>
        <taxon>asterids</taxon>
        <taxon>campanulids</taxon>
        <taxon>Asterales</taxon>
        <taxon>Asteraceae</taxon>
        <taxon>Asteroideae</taxon>
        <taxon>Anthemideae</taxon>
        <taxon>Anthemidinae</taxon>
        <taxon>Tanacetum</taxon>
    </lineage>
</organism>
<feature type="non-terminal residue" evidence="1">
    <location>
        <position position="1"/>
    </location>
</feature>
<evidence type="ECO:0000313" key="1">
    <source>
        <dbReference type="EMBL" id="GFD35314.1"/>
    </source>
</evidence>
<protein>
    <submittedName>
        <fullName evidence="1">Uncharacterized protein</fullName>
    </submittedName>
</protein>
<name>A0A699VTS7_TANCI</name>
<proteinExistence type="predicted"/>
<reference evidence="1" key="1">
    <citation type="journal article" date="2019" name="Sci. Rep.">
        <title>Draft genome of Tanacetum cinerariifolium, the natural source of mosquito coil.</title>
        <authorList>
            <person name="Yamashiro T."/>
            <person name="Shiraishi A."/>
            <person name="Satake H."/>
            <person name="Nakayama K."/>
        </authorList>
    </citation>
    <scope>NUCLEOTIDE SEQUENCE</scope>
</reference>